<dbReference type="RefSeq" id="WP_116418825.1">
    <property type="nucleotide sequence ID" value="NZ_NBXC01000018.1"/>
</dbReference>
<keyword evidence="3" id="KW-0731">Sigma factor</keyword>
<evidence type="ECO:0000256" key="3">
    <source>
        <dbReference type="ARBA" id="ARBA00023082"/>
    </source>
</evidence>
<dbReference type="EMBL" id="NBXE01000023">
    <property type="protein sequence ID" value="RFA26726.1"/>
    <property type="molecule type" value="Genomic_DNA"/>
</dbReference>
<reference evidence="6 7" key="1">
    <citation type="submission" date="2017-04" db="EMBL/GenBank/DDBJ databases">
        <title>Comparative genome analysis of Subtercola boreus.</title>
        <authorList>
            <person name="Cho Y.-J."/>
            <person name="Cho A."/>
            <person name="Kim O.-S."/>
            <person name="Lee J.-I."/>
        </authorList>
    </citation>
    <scope>NUCLEOTIDE SEQUENCE [LARGE SCALE GENOMIC DNA]</scope>
    <source>
        <strain evidence="6 7">P28004</strain>
    </source>
</reference>
<dbReference type="InterPro" id="IPR016032">
    <property type="entry name" value="Sig_transdc_resp-reg_C-effctor"/>
</dbReference>
<comment type="caution">
    <text evidence="6">The sequence shown here is derived from an EMBL/GenBank/DDBJ whole genome shotgun (WGS) entry which is preliminary data.</text>
</comment>
<sequence length="254" mass="27546">MTHTRSLVVLDDRPVLVDGIVRVAQFTYPDLHVDTVVVDTVVGDTVVGDTDAAGAGRVVVLGGAQLDACPGSEQFRAIVSSGATVIALVDTRPSTDVYELREAGVSVFVCISEGMNELLRAIDRAFSGETHLSPDAEVLFSQPNRVVPRISPRERQIVLLYLSENDWSVDDVAGFLQISSQTVRSHLARLRSHFTAAGFRVHNRLELRQTLVDVGIIDVTTTAHPYALPAAQADPRAVSRFHYVGDSAFRTKVG</sequence>
<dbReference type="AlphaFoldDB" id="A0A3E0WBL3"/>
<comment type="similarity">
    <text evidence="1">Belongs to the sigma-70 factor family. ECF subfamily.</text>
</comment>
<organism evidence="6 7">
    <name type="scientific">Subtercola boreus</name>
    <dbReference type="NCBI Taxonomy" id="120213"/>
    <lineage>
        <taxon>Bacteria</taxon>
        <taxon>Bacillati</taxon>
        <taxon>Actinomycetota</taxon>
        <taxon>Actinomycetes</taxon>
        <taxon>Micrococcales</taxon>
        <taxon>Microbacteriaceae</taxon>
        <taxon>Subtercola</taxon>
    </lineage>
</organism>
<protein>
    <recommendedName>
        <fullName evidence="5">RNA polymerase sigma factor 70 region 4 type 2 domain-containing protein</fullName>
    </recommendedName>
</protein>
<dbReference type="GO" id="GO:0006352">
    <property type="term" value="P:DNA-templated transcription initiation"/>
    <property type="evidence" value="ECO:0007669"/>
    <property type="project" value="InterPro"/>
</dbReference>
<evidence type="ECO:0000256" key="4">
    <source>
        <dbReference type="ARBA" id="ARBA00023163"/>
    </source>
</evidence>
<accession>A0A3E0WBL3</accession>
<name>A0A3E0WBL3_9MICO</name>
<dbReference type="CDD" id="cd00090">
    <property type="entry name" value="HTH_ARSR"/>
    <property type="match status" value="1"/>
</dbReference>
<evidence type="ECO:0000313" key="6">
    <source>
        <dbReference type="EMBL" id="RFA26726.1"/>
    </source>
</evidence>
<keyword evidence="4" id="KW-0804">Transcription</keyword>
<evidence type="ECO:0000313" key="7">
    <source>
        <dbReference type="Proteomes" id="UP000257080"/>
    </source>
</evidence>
<dbReference type="Proteomes" id="UP000257080">
    <property type="component" value="Unassembled WGS sequence"/>
</dbReference>
<feature type="domain" description="RNA polymerase sigma factor 70 region 4 type 2" evidence="5">
    <location>
        <begin position="149"/>
        <end position="193"/>
    </location>
</feature>
<dbReference type="InterPro" id="IPR011991">
    <property type="entry name" value="ArsR-like_HTH"/>
</dbReference>
<keyword evidence="2" id="KW-0805">Transcription regulation</keyword>
<dbReference type="SUPFAM" id="SSF46894">
    <property type="entry name" value="C-terminal effector domain of the bipartite response regulators"/>
    <property type="match status" value="1"/>
</dbReference>
<dbReference type="GO" id="GO:0016987">
    <property type="term" value="F:sigma factor activity"/>
    <property type="evidence" value="ECO:0007669"/>
    <property type="project" value="UniProtKB-KW"/>
</dbReference>
<gene>
    <name evidence="6" type="ORF">B7R25_10055</name>
</gene>
<dbReference type="InterPro" id="IPR013249">
    <property type="entry name" value="RNA_pol_sigma70_r4_t2"/>
</dbReference>
<dbReference type="Gene3D" id="3.40.50.2300">
    <property type="match status" value="1"/>
</dbReference>
<dbReference type="GO" id="GO:0003677">
    <property type="term" value="F:DNA binding"/>
    <property type="evidence" value="ECO:0007669"/>
    <property type="project" value="InterPro"/>
</dbReference>
<evidence type="ECO:0000256" key="1">
    <source>
        <dbReference type="ARBA" id="ARBA00010641"/>
    </source>
</evidence>
<proteinExistence type="inferred from homology"/>
<dbReference type="Pfam" id="PF08281">
    <property type="entry name" value="Sigma70_r4_2"/>
    <property type="match status" value="1"/>
</dbReference>
<dbReference type="OrthoDB" id="5125256at2"/>
<evidence type="ECO:0000259" key="5">
    <source>
        <dbReference type="Pfam" id="PF08281"/>
    </source>
</evidence>
<evidence type="ECO:0000256" key="2">
    <source>
        <dbReference type="ARBA" id="ARBA00023015"/>
    </source>
</evidence>